<dbReference type="InterPro" id="IPR043502">
    <property type="entry name" value="DNA/RNA_pol_sf"/>
</dbReference>
<dbReference type="GO" id="GO:0008270">
    <property type="term" value="F:zinc ion binding"/>
    <property type="evidence" value="ECO:0007669"/>
    <property type="project" value="UniProtKB-KW"/>
</dbReference>
<evidence type="ECO:0000313" key="10">
    <source>
        <dbReference type="EMBL" id="KRT80433.1"/>
    </source>
</evidence>
<dbReference type="PANTHER" id="PTHR37984">
    <property type="entry name" value="PROTEIN CBG26694"/>
    <property type="match status" value="1"/>
</dbReference>
<protein>
    <recommendedName>
        <fullName evidence="1">RNA-directed DNA polymerase</fullName>
        <ecNumber evidence="1">2.7.7.49</ecNumber>
    </recommendedName>
</protein>
<dbReference type="GO" id="GO:0016787">
    <property type="term" value="F:hydrolase activity"/>
    <property type="evidence" value="ECO:0007669"/>
    <property type="project" value="UniProtKB-KW"/>
</dbReference>
<keyword evidence="11" id="KW-1185">Reference proteome</keyword>
<dbReference type="InterPro" id="IPR050951">
    <property type="entry name" value="Retrovirus_Pol_polyprotein"/>
</dbReference>
<dbReference type="CDD" id="cd09274">
    <property type="entry name" value="RNase_HI_RT_Ty3"/>
    <property type="match status" value="1"/>
</dbReference>
<dbReference type="PROSITE" id="PS50158">
    <property type="entry name" value="ZF_CCHC"/>
    <property type="match status" value="2"/>
</dbReference>
<dbReference type="Gene3D" id="3.10.20.370">
    <property type="match status" value="1"/>
</dbReference>
<evidence type="ECO:0000313" key="11">
    <source>
        <dbReference type="Proteomes" id="UP000051574"/>
    </source>
</evidence>
<keyword evidence="8" id="KW-0862">Zinc</keyword>
<gene>
    <name evidence="10" type="ORF">AMK59_8411</name>
</gene>
<keyword evidence="8" id="KW-0863">Zinc-finger</keyword>
<dbReference type="InterPro" id="IPR036875">
    <property type="entry name" value="Znf_CCHC_sf"/>
</dbReference>
<dbReference type="FunFam" id="3.30.70.270:FF:000020">
    <property type="entry name" value="Transposon Tf2-6 polyprotein-like Protein"/>
    <property type="match status" value="1"/>
</dbReference>
<dbReference type="SMART" id="SM00343">
    <property type="entry name" value="ZnF_C2HC"/>
    <property type="match status" value="2"/>
</dbReference>
<keyword evidence="7" id="KW-0695">RNA-directed DNA polymerase</keyword>
<dbReference type="Pfam" id="PF00098">
    <property type="entry name" value="zf-CCHC"/>
    <property type="match status" value="1"/>
</dbReference>
<evidence type="ECO:0000256" key="8">
    <source>
        <dbReference type="PROSITE-ProRule" id="PRU00047"/>
    </source>
</evidence>
<dbReference type="AlphaFoldDB" id="A0A0T6AZB2"/>
<evidence type="ECO:0000256" key="7">
    <source>
        <dbReference type="ARBA" id="ARBA00022918"/>
    </source>
</evidence>
<dbReference type="PANTHER" id="PTHR37984:SF5">
    <property type="entry name" value="PROTEIN NYNRIN-LIKE"/>
    <property type="match status" value="1"/>
</dbReference>
<dbReference type="Gene3D" id="3.30.70.270">
    <property type="match status" value="1"/>
</dbReference>
<evidence type="ECO:0000256" key="4">
    <source>
        <dbReference type="ARBA" id="ARBA00022722"/>
    </source>
</evidence>
<organism evidence="10 11">
    <name type="scientific">Oryctes borbonicus</name>
    <dbReference type="NCBI Taxonomy" id="1629725"/>
    <lineage>
        <taxon>Eukaryota</taxon>
        <taxon>Metazoa</taxon>
        <taxon>Ecdysozoa</taxon>
        <taxon>Arthropoda</taxon>
        <taxon>Hexapoda</taxon>
        <taxon>Insecta</taxon>
        <taxon>Pterygota</taxon>
        <taxon>Neoptera</taxon>
        <taxon>Endopterygota</taxon>
        <taxon>Coleoptera</taxon>
        <taxon>Polyphaga</taxon>
        <taxon>Scarabaeiformia</taxon>
        <taxon>Scarabaeidae</taxon>
        <taxon>Dynastinae</taxon>
        <taxon>Oryctes</taxon>
    </lineage>
</organism>
<comment type="caution">
    <text evidence="10">The sequence shown here is derived from an EMBL/GenBank/DDBJ whole genome shotgun (WGS) entry which is preliminary data.</text>
</comment>
<evidence type="ECO:0000256" key="2">
    <source>
        <dbReference type="ARBA" id="ARBA00022679"/>
    </source>
</evidence>
<dbReference type="FunFam" id="3.10.20.370:FF:000001">
    <property type="entry name" value="Retrovirus-related Pol polyprotein from transposon 17.6-like protein"/>
    <property type="match status" value="1"/>
</dbReference>
<name>A0A0T6AZB2_9SCAR</name>
<keyword evidence="2" id="KW-0808">Transferase</keyword>
<dbReference type="SUPFAM" id="SSF57756">
    <property type="entry name" value="Retrovirus zinc finger-like domains"/>
    <property type="match status" value="1"/>
</dbReference>
<dbReference type="GO" id="GO:0004519">
    <property type="term" value="F:endonuclease activity"/>
    <property type="evidence" value="ECO:0007669"/>
    <property type="project" value="UniProtKB-KW"/>
</dbReference>
<feature type="domain" description="CCHC-type" evidence="9">
    <location>
        <begin position="237"/>
        <end position="253"/>
    </location>
</feature>
<reference evidence="10 11" key="1">
    <citation type="submission" date="2015-09" db="EMBL/GenBank/DDBJ databases">
        <title>Draft genome of the scarab beetle Oryctes borbonicus.</title>
        <authorList>
            <person name="Meyer J.M."/>
            <person name="Markov G.V."/>
            <person name="Baskaran P."/>
            <person name="Herrmann M."/>
            <person name="Sommer R.J."/>
            <person name="Roedelsperger C."/>
        </authorList>
    </citation>
    <scope>NUCLEOTIDE SEQUENCE [LARGE SCALE GENOMIC DNA]</scope>
    <source>
        <strain evidence="10">OB123</strain>
        <tissue evidence="10">Whole animal</tissue>
    </source>
</reference>
<keyword evidence="5" id="KW-0255">Endonuclease</keyword>
<evidence type="ECO:0000259" key="9">
    <source>
        <dbReference type="PROSITE" id="PS50158"/>
    </source>
</evidence>
<dbReference type="Proteomes" id="UP000051574">
    <property type="component" value="Unassembled WGS sequence"/>
</dbReference>
<proteinExistence type="predicted"/>
<dbReference type="EMBL" id="LJIG01022465">
    <property type="protein sequence ID" value="KRT80433.1"/>
    <property type="molecule type" value="Genomic_DNA"/>
</dbReference>
<dbReference type="OrthoDB" id="8060624at2759"/>
<evidence type="ECO:0000256" key="5">
    <source>
        <dbReference type="ARBA" id="ARBA00022759"/>
    </source>
</evidence>
<dbReference type="Gene3D" id="4.10.60.10">
    <property type="entry name" value="Zinc finger, CCHC-type"/>
    <property type="match status" value="1"/>
</dbReference>
<dbReference type="Pfam" id="PF17917">
    <property type="entry name" value="RT_RNaseH"/>
    <property type="match status" value="1"/>
</dbReference>
<dbReference type="InterPro" id="IPR043128">
    <property type="entry name" value="Rev_trsase/Diguanyl_cyclase"/>
</dbReference>
<keyword evidence="3" id="KW-0548">Nucleotidyltransferase</keyword>
<evidence type="ECO:0000256" key="6">
    <source>
        <dbReference type="ARBA" id="ARBA00022801"/>
    </source>
</evidence>
<keyword evidence="4" id="KW-0540">Nuclease</keyword>
<dbReference type="InterPro" id="IPR041373">
    <property type="entry name" value="RT_RNaseH"/>
</dbReference>
<feature type="domain" description="CCHC-type" evidence="9">
    <location>
        <begin position="259"/>
        <end position="274"/>
    </location>
</feature>
<sequence>MSATDEELAGNPVTVEVGMDGGQSHLTVQDIVQIVACALNNDQSRNKLSNSEVAAMLPEFGGSGEEDAISWFQRVETVEEAHNVSNKIIVPILIGKFKGPVLSWYYSKPEYASLAYNDLKAKVISMFGCRENRIALMRKFDSRKWKRSEPFFSYYQDKVVLGNKLDLSESDLISYIIDGFDNGNLQAQARMARFTSLAELLDVMKSLSSSERHGMKQNNAVPSTVISEASGPKKTVKCFNCQKEGHYASACQQVKKRTCFLCHEAGHMKNECPRKKPNQHEPDSTTLLVEHELQITPAYQVSVSFGLGKVTLAAILDTGSGISLVKCKNIPDEHVKPYLHGTKFTEKCSFLQSQIEYLGYIISENGIQPNPASVAAVNNYPVPINVKQAQSFLGLASYFRKFIKNFSVIAKPLYDLLKKNRLFKFGVVEFKAMEDLKTALVAAPVLAIYSHGAETELHCDASTHGYGAILLQRQADGKLHPVMYFSKRTTDAETRYHSYELECLAIVNAIKRFDIYLKGVKFKIVTDCNSIKQTFNKKDVIPRIMRWVLFLQDFNYSLEHRSGTRMSHVDALSRVQEVFILEDNTLEQNLTYKQANDPEIRKIRVSLERQESQFYELRNGLVYRKFRDDSLFLIPQTMEHHVLTKYHDEMAIPYSYF</sequence>
<dbReference type="SUPFAM" id="SSF56672">
    <property type="entry name" value="DNA/RNA polymerases"/>
    <property type="match status" value="1"/>
</dbReference>
<dbReference type="EC" id="2.7.7.49" evidence="1"/>
<evidence type="ECO:0000256" key="3">
    <source>
        <dbReference type="ARBA" id="ARBA00022695"/>
    </source>
</evidence>
<accession>A0A0T6AZB2</accession>
<dbReference type="GO" id="GO:0003964">
    <property type="term" value="F:RNA-directed DNA polymerase activity"/>
    <property type="evidence" value="ECO:0007669"/>
    <property type="project" value="UniProtKB-KW"/>
</dbReference>
<keyword evidence="8" id="KW-0479">Metal-binding</keyword>
<keyword evidence="6" id="KW-0378">Hydrolase</keyword>
<evidence type="ECO:0000256" key="1">
    <source>
        <dbReference type="ARBA" id="ARBA00012493"/>
    </source>
</evidence>
<dbReference type="InterPro" id="IPR001878">
    <property type="entry name" value="Znf_CCHC"/>
</dbReference>
<dbReference type="GO" id="GO:0003676">
    <property type="term" value="F:nucleic acid binding"/>
    <property type="evidence" value="ECO:0007669"/>
    <property type="project" value="InterPro"/>
</dbReference>